<feature type="compositionally biased region" description="Basic and acidic residues" evidence="1">
    <location>
        <begin position="11"/>
        <end position="25"/>
    </location>
</feature>
<feature type="compositionally biased region" description="Basic residues" evidence="1">
    <location>
        <begin position="93"/>
        <end position="105"/>
    </location>
</feature>
<accession>A0AAW0UDK5</accession>
<evidence type="ECO:0000256" key="1">
    <source>
        <dbReference type="SAM" id="MobiDB-lite"/>
    </source>
</evidence>
<comment type="caution">
    <text evidence="2">The sequence shown here is derived from an EMBL/GenBank/DDBJ whole genome shotgun (WGS) entry which is preliminary data.</text>
</comment>
<sequence>MSVKADLSDTQVKRHSNEEAREIDATLKSSRIKALHLTKSQKAEHPGGTQAIAPLHGIRKINTTGGTKPERTFKTPTPLRRTPLQDTQGAGGQRRRRGRVARRQAGRVISREFPLKSRDVKRMGGLEDLGKCSREPRPDNVCRTLRLTASF</sequence>
<dbReference type="Proteomes" id="UP001487740">
    <property type="component" value="Unassembled WGS sequence"/>
</dbReference>
<dbReference type="EMBL" id="JARAKH010000013">
    <property type="protein sequence ID" value="KAK8397674.1"/>
    <property type="molecule type" value="Genomic_DNA"/>
</dbReference>
<organism evidence="2 3">
    <name type="scientific">Scylla paramamosain</name>
    <name type="common">Mud crab</name>
    <dbReference type="NCBI Taxonomy" id="85552"/>
    <lineage>
        <taxon>Eukaryota</taxon>
        <taxon>Metazoa</taxon>
        <taxon>Ecdysozoa</taxon>
        <taxon>Arthropoda</taxon>
        <taxon>Crustacea</taxon>
        <taxon>Multicrustacea</taxon>
        <taxon>Malacostraca</taxon>
        <taxon>Eumalacostraca</taxon>
        <taxon>Eucarida</taxon>
        <taxon>Decapoda</taxon>
        <taxon>Pleocyemata</taxon>
        <taxon>Brachyura</taxon>
        <taxon>Eubrachyura</taxon>
        <taxon>Portunoidea</taxon>
        <taxon>Portunidae</taxon>
        <taxon>Portuninae</taxon>
        <taxon>Scylla</taxon>
    </lineage>
</organism>
<evidence type="ECO:0000313" key="3">
    <source>
        <dbReference type="Proteomes" id="UP001487740"/>
    </source>
</evidence>
<protein>
    <submittedName>
        <fullName evidence="2">Uncharacterized protein</fullName>
    </submittedName>
</protein>
<dbReference type="AlphaFoldDB" id="A0AAW0UDK5"/>
<keyword evidence="3" id="KW-1185">Reference proteome</keyword>
<evidence type="ECO:0000313" key="2">
    <source>
        <dbReference type="EMBL" id="KAK8397674.1"/>
    </source>
</evidence>
<name>A0AAW0UDK5_SCYPA</name>
<gene>
    <name evidence="2" type="ORF">O3P69_004454</name>
</gene>
<feature type="region of interest" description="Disordered" evidence="1">
    <location>
        <begin position="1"/>
        <end position="25"/>
    </location>
</feature>
<reference evidence="2 3" key="1">
    <citation type="submission" date="2023-03" db="EMBL/GenBank/DDBJ databases">
        <title>High-quality genome of Scylla paramamosain provides insights in environmental adaptation.</title>
        <authorList>
            <person name="Zhang L."/>
        </authorList>
    </citation>
    <scope>NUCLEOTIDE SEQUENCE [LARGE SCALE GENOMIC DNA]</scope>
    <source>
        <strain evidence="2">LZ_2023a</strain>
        <tissue evidence="2">Muscle</tissue>
    </source>
</reference>
<feature type="region of interest" description="Disordered" evidence="1">
    <location>
        <begin position="37"/>
        <end position="106"/>
    </location>
</feature>
<proteinExistence type="predicted"/>